<dbReference type="NCBIfam" id="TIGR03302">
    <property type="entry name" value="OM_YfiO"/>
    <property type="match status" value="1"/>
</dbReference>
<dbReference type="InterPro" id="IPR039565">
    <property type="entry name" value="BamD-like"/>
</dbReference>
<keyword evidence="3" id="KW-0998">Cell outer membrane</keyword>
<evidence type="ECO:0000256" key="4">
    <source>
        <dbReference type="SAM" id="Coils"/>
    </source>
</evidence>
<dbReference type="EMBL" id="CP029480">
    <property type="protein sequence ID" value="AWV98557.1"/>
    <property type="molecule type" value="Genomic_DNA"/>
</dbReference>
<dbReference type="Gene3D" id="1.25.40.10">
    <property type="entry name" value="Tetratricopeptide repeat domain"/>
    <property type="match status" value="1"/>
</dbReference>
<keyword evidence="8" id="KW-1185">Reference proteome</keyword>
<evidence type="ECO:0000313" key="8">
    <source>
        <dbReference type="Proteomes" id="UP000249873"/>
    </source>
</evidence>
<dbReference type="Pfam" id="PF13525">
    <property type="entry name" value="YfiO"/>
    <property type="match status" value="2"/>
</dbReference>
<keyword evidence="1 5" id="KW-0732">Signal</keyword>
<evidence type="ECO:0000256" key="1">
    <source>
        <dbReference type="ARBA" id="ARBA00022729"/>
    </source>
</evidence>
<sequence length="310" mass="36107">MNSKHLLKPLFFLVALAFFTSCNREFTQLQKSGTTESKYAAAIKYYNDADYFHAGLLFDEITPLLKGDSTAEKSQFYNAYCNYYQSQYQLSSYLFKTFYATYANSPYAEEAFYMYAYSMFKESPKYNLDQESTLTAIDALQTFINTFPKSQYAESCTQNLIDLRERLERKAYEKAILYYNTSGVTIANYKAAVITIDNFQREFPDSKYNEELAYTQIKSQFELAENSFFRRQHERYEKAINFHESFVDDYPSSMYGKELAKIYEEAQKDLATVIKQEEKIEALKAEAAEKRQKAAEAAKEEALLTPKLNK</sequence>
<feature type="domain" description="Outer membrane lipoprotein BamD-like" evidence="6">
    <location>
        <begin position="36"/>
        <end position="179"/>
    </location>
</feature>
<dbReference type="InterPro" id="IPR011990">
    <property type="entry name" value="TPR-like_helical_dom_sf"/>
</dbReference>
<dbReference type="OrthoDB" id="9770761at2"/>
<dbReference type="AlphaFoldDB" id="A0A2Z4GBI4"/>
<feature type="coiled-coil region" evidence="4">
    <location>
        <begin position="263"/>
        <end position="305"/>
    </location>
</feature>
<evidence type="ECO:0000256" key="3">
    <source>
        <dbReference type="ARBA" id="ARBA00023237"/>
    </source>
</evidence>
<proteinExistence type="predicted"/>
<evidence type="ECO:0000259" key="6">
    <source>
        <dbReference type="Pfam" id="PF13525"/>
    </source>
</evidence>
<dbReference type="RefSeq" id="WP_111371750.1">
    <property type="nucleotide sequence ID" value="NZ_CP029480.1"/>
</dbReference>
<keyword evidence="4" id="KW-0175">Coiled coil</keyword>
<evidence type="ECO:0000313" key="7">
    <source>
        <dbReference type="EMBL" id="AWV98557.1"/>
    </source>
</evidence>
<evidence type="ECO:0000256" key="2">
    <source>
        <dbReference type="ARBA" id="ARBA00023136"/>
    </source>
</evidence>
<dbReference type="KEGG" id="als:DJ013_10410"/>
<name>A0A2Z4GBI4_9BACT</name>
<gene>
    <name evidence="7" type="ORF">DJ013_10410</name>
</gene>
<feature type="chain" id="PRO_5016280565" evidence="5">
    <location>
        <begin position="18"/>
        <end position="310"/>
    </location>
</feature>
<organism evidence="7 8">
    <name type="scientific">Arcticibacterium luteifluviistationis</name>
    <dbReference type="NCBI Taxonomy" id="1784714"/>
    <lineage>
        <taxon>Bacteria</taxon>
        <taxon>Pseudomonadati</taxon>
        <taxon>Bacteroidota</taxon>
        <taxon>Cytophagia</taxon>
        <taxon>Cytophagales</taxon>
        <taxon>Leadbetterellaceae</taxon>
        <taxon>Arcticibacterium</taxon>
    </lineage>
</organism>
<keyword evidence="2" id="KW-0472">Membrane</keyword>
<accession>A0A2Z4GBI4</accession>
<reference evidence="7 8" key="1">
    <citation type="submission" date="2018-05" db="EMBL/GenBank/DDBJ databases">
        <title>Complete genome sequence of Arcticibacterium luteifluviistationis SM1504T, a cytophagaceae bacterium isolated from Arctic surface seawater.</title>
        <authorList>
            <person name="Li Y."/>
            <person name="Qin Q.-L."/>
        </authorList>
    </citation>
    <scope>NUCLEOTIDE SEQUENCE [LARGE SCALE GENOMIC DNA]</scope>
    <source>
        <strain evidence="7 8">SM1504</strain>
    </source>
</reference>
<protein>
    <submittedName>
        <fullName evidence="7">Outer membrane protein assembly factor BamD</fullName>
    </submittedName>
</protein>
<dbReference type="InterPro" id="IPR017689">
    <property type="entry name" value="BamD"/>
</dbReference>
<feature type="domain" description="Outer membrane lipoprotein BamD-like" evidence="6">
    <location>
        <begin position="188"/>
        <end position="272"/>
    </location>
</feature>
<dbReference type="PROSITE" id="PS51257">
    <property type="entry name" value="PROKAR_LIPOPROTEIN"/>
    <property type="match status" value="1"/>
</dbReference>
<evidence type="ECO:0000256" key="5">
    <source>
        <dbReference type="SAM" id="SignalP"/>
    </source>
</evidence>
<feature type="signal peptide" evidence="5">
    <location>
        <begin position="1"/>
        <end position="17"/>
    </location>
</feature>
<dbReference type="Proteomes" id="UP000249873">
    <property type="component" value="Chromosome"/>
</dbReference>